<feature type="region of interest" description="Disordered" evidence="6">
    <location>
        <begin position="269"/>
        <end position="311"/>
    </location>
</feature>
<evidence type="ECO:0000256" key="3">
    <source>
        <dbReference type="ARBA" id="ARBA00022692"/>
    </source>
</evidence>
<keyword evidence="3 7" id="KW-0812">Transmembrane</keyword>
<dbReference type="AlphaFoldDB" id="A0A9W6VE99"/>
<dbReference type="RefSeq" id="WP_285488280.1">
    <property type="nucleotide sequence ID" value="NZ_BSTI01000011.1"/>
</dbReference>
<feature type="transmembrane region" description="Helical" evidence="7">
    <location>
        <begin position="121"/>
        <end position="144"/>
    </location>
</feature>
<feature type="compositionally biased region" description="Basic and acidic residues" evidence="6">
    <location>
        <begin position="300"/>
        <end position="311"/>
    </location>
</feature>
<feature type="transmembrane region" description="Helical" evidence="7">
    <location>
        <begin position="18"/>
        <end position="35"/>
    </location>
</feature>
<evidence type="ECO:0000256" key="1">
    <source>
        <dbReference type="ARBA" id="ARBA00004651"/>
    </source>
</evidence>
<comment type="caution">
    <text evidence="8">The sequence shown here is derived from an EMBL/GenBank/DDBJ whole genome shotgun (WGS) entry which is preliminary data.</text>
</comment>
<comment type="subcellular location">
    <subcellularLocation>
        <location evidence="1">Cell membrane</location>
        <topology evidence="1">Multi-pass membrane protein</topology>
    </subcellularLocation>
</comment>
<keyword evidence="5 7" id="KW-0472">Membrane</keyword>
<reference evidence="8" key="1">
    <citation type="submission" date="2023-03" db="EMBL/GenBank/DDBJ databases">
        <title>Amycolatopsis taiwanensis NBRC 103393.</title>
        <authorList>
            <person name="Ichikawa N."/>
            <person name="Sato H."/>
            <person name="Tonouchi N."/>
        </authorList>
    </citation>
    <scope>NUCLEOTIDE SEQUENCE</scope>
    <source>
        <strain evidence="8">NBRC 103393</strain>
    </source>
</reference>
<dbReference type="Pfam" id="PF09678">
    <property type="entry name" value="Caa3_CtaG"/>
    <property type="match status" value="1"/>
</dbReference>
<feature type="transmembrane region" description="Helical" evidence="7">
    <location>
        <begin position="47"/>
        <end position="67"/>
    </location>
</feature>
<evidence type="ECO:0000256" key="2">
    <source>
        <dbReference type="ARBA" id="ARBA00022475"/>
    </source>
</evidence>
<feature type="transmembrane region" description="Helical" evidence="7">
    <location>
        <begin position="185"/>
        <end position="207"/>
    </location>
</feature>
<keyword evidence="4 7" id="KW-1133">Transmembrane helix</keyword>
<feature type="transmembrane region" description="Helical" evidence="7">
    <location>
        <begin position="156"/>
        <end position="173"/>
    </location>
</feature>
<dbReference type="EMBL" id="BSTI01000011">
    <property type="protein sequence ID" value="GLY68213.1"/>
    <property type="molecule type" value="Genomic_DNA"/>
</dbReference>
<sequence>MIAPLSWERVFTAWTPDFAALVFVLILGGGYIHLARRVPGWSRVRTGAFLAGLATILLVTCSFLGVYDRVLFWPRAVQTVVLLMVTPLLLALGAPLTLLLSTLPGAQRLRAVGHGRVARALTFPLVVTVLLIVPPFLIYLTPLYELCLRNSAVDSLVRLVLVGCGFVYFWTRLRVDPTPREDHHLVSFGISLTDVIVDAALGLVLWLGPLRAAGYYHALGRTWGPDLRTDQIIGAGVLWIGGDLAGLPFVGALMRRWMHEDQRQAERIDQELDAEEQTARSTAERADSSTGLWWESDPALTERFKRERGQP</sequence>
<feature type="transmembrane region" description="Helical" evidence="7">
    <location>
        <begin position="232"/>
        <end position="254"/>
    </location>
</feature>
<evidence type="ECO:0000256" key="4">
    <source>
        <dbReference type="ARBA" id="ARBA00022989"/>
    </source>
</evidence>
<evidence type="ECO:0000313" key="8">
    <source>
        <dbReference type="EMBL" id="GLY68213.1"/>
    </source>
</evidence>
<proteinExistence type="predicted"/>
<gene>
    <name evidence="8" type="ORF">Atai01_48320</name>
</gene>
<accession>A0A9W6VE99</accession>
<dbReference type="GO" id="GO:0005886">
    <property type="term" value="C:plasma membrane"/>
    <property type="evidence" value="ECO:0007669"/>
    <property type="project" value="UniProtKB-SubCell"/>
</dbReference>
<evidence type="ECO:0000313" key="9">
    <source>
        <dbReference type="Proteomes" id="UP001165136"/>
    </source>
</evidence>
<organism evidence="8 9">
    <name type="scientific">Amycolatopsis taiwanensis</name>
    <dbReference type="NCBI Taxonomy" id="342230"/>
    <lineage>
        <taxon>Bacteria</taxon>
        <taxon>Bacillati</taxon>
        <taxon>Actinomycetota</taxon>
        <taxon>Actinomycetes</taxon>
        <taxon>Pseudonocardiales</taxon>
        <taxon>Pseudonocardiaceae</taxon>
        <taxon>Amycolatopsis</taxon>
    </lineage>
</organism>
<dbReference type="InterPro" id="IPR019108">
    <property type="entry name" value="Caa3_assmbl_CtaG-rel"/>
</dbReference>
<evidence type="ECO:0000256" key="5">
    <source>
        <dbReference type="ARBA" id="ARBA00023136"/>
    </source>
</evidence>
<keyword evidence="9" id="KW-1185">Reference proteome</keyword>
<feature type="transmembrane region" description="Helical" evidence="7">
    <location>
        <begin position="79"/>
        <end position="100"/>
    </location>
</feature>
<protein>
    <submittedName>
        <fullName evidence="8">Cytochrome c oxidase assembly protein</fullName>
    </submittedName>
</protein>
<keyword evidence="2" id="KW-1003">Cell membrane</keyword>
<dbReference type="Proteomes" id="UP001165136">
    <property type="component" value="Unassembled WGS sequence"/>
</dbReference>
<evidence type="ECO:0000256" key="6">
    <source>
        <dbReference type="SAM" id="MobiDB-lite"/>
    </source>
</evidence>
<evidence type="ECO:0000256" key="7">
    <source>
        <dbReference type="SAM" id="Phobius"/>
    </source>
</evidence>
<name>A0A9W6VE99_9PSEU</name>